<evidence type="ECO:0000313" key="5">
    <source>
        <dbReference type="Proteomes" id="UP000198838"/>
    </source>
</evidence>
<dbReference type="Pfam" id="PF15534">
    <property type="entry name" value="Ntox35"/>
    <property type="match status" value="1"/>
</dbReference>
<sequence length="242" mass="26751">MKKFKKIISFMLCFIVLTNSILGANASDLNSASDLLAESLNNTADIIILDTGISVNGKIYSISEFSNLLDNSKEISTSGNCIVGSKGNIGGAAGAISPSELALWTAGTWYIPGIGKIVITTVGVIIIGKVIVKFGTWLYNKIKHWQIKLAFEKSSKKALDNVNQNKIHHIMASKHNWNKFKKNPKWNDIYPILLTVMKKGKETHEKNSVYIRTYIYKGKTVVVRFIKDANGLVKAISTAWCK</sequence>
<name>A0A1I0ZM13_9FIRM</name>
<feature type="signal peptide" evidence="2">
    <location>
        <begin position="1"/>
        <end position="26"/>
    </location>
</feature>
<evidence type="ECO:0000256" key="1">
    <source>
        <dbReference type="SAM" id="Phobius"/>
    </source>
</evidence>
<keyword evidence="1" id="KW-0472">Membrane</keyword>
<feature type="chain" id="PRO_5011686759" evidence="2">
    <location>
        <begin position="27"/>
        <end position="242"/>
    </location>
</feature>
<organism evidence="4 5">
    <name type="scientific">Acetitomaculum ruminis DSM 5522</name>
    <dbReference type="NCBI Taxonomy" id="1120918"/>
    <lineage>
        <taxon>Bacteria</taxon>
        <taxon>Bacillati</taxon>
        <taxon>Bacillota</taxon>
        <taxon>Clostridia</taxon>
        <taxon>Lachnospirales</taxon>
        <taxon>Lachnospiraceae</taxon>
        <taxon>Acetitomaculum</taxon>
    </lineage>
</organism>
<dbReference type="Proteomes" id="UP000198838">
    <property type="component" value="Unassembled WGS sequence"/>
</dbReference>
<feature type="domain" description="Bacterial toxin 35" evidence="3">
    <location>
        <begin position="162"/>
        <end position="238"/>
    </location>
</feature>
<evidence type="ECO:0000256" key="2">
    <source>
        <dbReference type="SAM" id="SignalP"/>
    </source>
</evidence>
<dbReference type="InterPro" id="IPR029109">
    <property type="entry name" value="Ntox35"/>
</dbReference>
<keyword evidence="1" id="KW-1133">Transmembrane helix</keyword>
<dbReference type="STRING" id="1120918.SAMN05216249_11633"/>
<keyword evidence="2" id="KW-0732">Signal</keyword>
<accession>A0A1I0ZM13</accession>
<dbReference type="AlphaFoldDB" id="A0A1I0ZM13"/>
<evidence type="ECO:0000259" key="3">
    <source>
        <dbReference type="Pfam" id="PF15534"/>
    </source>
</evidence>
<dbReference type="OrthoDB" id="2051413at2"/>
<evidence type="ECO:0000313" key="4">
    <source>
        <dbReference type="EMBL" id="SFB26734.1"/>
    </source>
</evidence>
<keyword evidence="1" id="KW-0812">Transmembrane</keyword>
<reference evidence="4 5" key="1">
    <citation type="submission" date="2016-10" db="EMBL/GenBank/DDBJ databases">
        <authorList>
            <person name="de Groot N.N."/>
        </authorList>
    </citation>
    <scope>NUCLEOTIDE SEQUENCE [LARGE SCALE GENOMIC DNA]</scope>
    <source>
        <strain evidence="4 5">DSM 5522</strain>
    </source>
</reference>
<gene>
    <name evidence="4" type="ORF">SAMN05216249_11633</name>
</gene>
<proteinExistence type="predicted"/>
<feature type="transmembrane region" description="Helical" evidence="1">
    <location>
        <begin position="109"/>
        <end position="132"/>
    </location>
</feature>
<dbReference type="RefSeq" id="WP_092873471.1">
    <property type="nucleotide sequence ID" value="NZ_FOJY01000016.1"/>
</dbReference>
<protein>
    <submittedName>
        <fullName evidence="4">Toxin 35</fullName>
    </submittedName>
</protein>
<dbReference type="EMBL" id="FOJY01000016">
    <property type="protein sequence ID" value="SFB26734.1"/>
    <property type="molecule type" value="Genomic_DNA"/>
</dbReference>
<keyword evidence="5" id="KW-1185">Reference proteome</keyword>